<dbReference type="RefSeq" id="WP_154620885.1">
    <property type="nucleotide sequence ID" value="NZ_CBCTNG010000006.1"/>
</dbReference>
<dbReference type="Pfam" id="PF00005">
    <property type="entry name" value="ABC_tran"/>
    <property type="match status" value="1"/>
</dbReference>
<keyword evidence="2" id="KW-0547">Nucleotide-binding</keyword>
<evidence type="ECO:0000256" key="1">
    <source>
        <dbReference type="ARBA" id="ARBA00022448"/>
    </source>
</evidence>
<evidence type="ECO:0000313" key="6">
    <source>
        <dbReference type="Proteomes" id="UP000430222"/>
    </source>
</evidence>
<dbReference type="EMBL" id="VUNL01000008">
    <property type="protein sequence ID" value="MSV25105.1"/>
    <property type="molecule type" value="Genomic_DNA"/>
</dbReference>
<dbReference type="AlphaFoldDB" id="A0A6I2UXL7"/>
<dbReference type="InterPro" id="IPR050093">
    <property type="entry name" value="ABC_SmlMolc_Importer"/>
</dbReference>
<keyword evidence="6" id="KW-1185">Reference proteome</keyword>
<dbReference type="GO" id="GO:0005524">
    <property type="term" value="F:ATP binding"/>
    <property type="evidence" value="ECO:0007669"/>
    <property type="project" value="UniProtKB-KW"/>
</dbReference>
<reference evidence="5 6" key="1">
    <citation type="submission" date="2019-08" db="EMBL/GenBank/DDBJ databases">
        <title>In-depth cultivation of the pig gut microbiome towards novel bacterial diversity and tailored functional studies.</title>
        <authorList>
            <person name="Wylensek D."/>
            <person name="Hitch T.C.A."/>
            <person name="Clavel T."/>
        </authorList>
    </citation>
    <scope>NUCLEOTIDE SEQUENCE [LARGE SCALE GENOMIC DNA]</scope>
    <source>
        <strain evidence="6">WCA-380-WT-3B3</strain>
    </source>
</reference>
<evidence type="ECO:0000313" key="5">
    <source>
        <dbReference type="EMBL" id="MSV25105.1"/>
    </source>
</evidence>
<organism evidence="5 6">
    <name type="scientific">Selenomonas montiformis</name>
    <dbReference type="NCBI Taxonomy" id="2652285"/>
    <lineage>
        <taxon>Bacteria</taxon>
        <taxon>Bacillati</taxon>
        <taxon>Bacillota</taxon>
        <taxon>Negativicutes</taxon>
        <taxon>Selenomonadales</taxon>
        <taxon>Selenomonadaceae</taxon>
        <taxon>Selenomonas</taxon>
    </lineage>
</organism>
<dbReference type="PANTHER" id="PTHR42781">
    <property type="entry name" value="SPERMIDINE/PUTRESCINE IMPORT ATP-BINDING PROTEIN POTA"/>
    <property type="match status" value="1"/>
</dbReference>
<feature type="domain" description="ABC transporter" evidence="4">
    <location>
        <begin position="5"/>
        <end position="232"/>
    </location>
</feature>
<evidence type="ECO:0000256" key="3">
    <source>
        <dbReference type="ARBA" id="ARBA00022840"/>
    </source>
</evidence>
<dbReference type="SMART" id="SM00382">
    <property type="entry name" value="AAA"/>
    <property type="match status" value="1"/>
</dbReference>
<protein>
    <submittedName>
        <fullName evidence="5">ATP-binding cassette domain-containing protein</fullName>
    </submittedName>
</protein>
<dbReference type="PROSITE" id="PS00211">
    <property type="entry name" value="ABC_TRANSPORTER_1"/>
    <property type="match status" value="1"/>
</dbReference>
<gene>
    <name evidence="5" type="ORF">FYJ78_07900</name>
</gene>
<dbReference type="SUPFAM" id="SSF52540">
    <property type="entry name" value="P-loop containing nucleoside triphosphate hydrolases"/>
    <property type="match status" value="1"/>
</dbReference>
<dbReference type="InterPro" id="IPR017871">
    <property type="entry name" value="ABC_transporter-like_CS"/>
</dbReference>
<dbReference type="InterPro" id="IPR003593">
    <property type="entry name" value="AAA+_ATPase"/>
</dbReference>
<sequence>MELSVQIRKKLRDFELDVAFETGSEVFALLGASGCGKSMTLRCIAGIETPDCGRIVLNGRTLYDSAQGICLKPQQRRVGYLFQNYALFPNMTVAENIRFAASGSREEQEKKVKENLVRFSLDELQDAYPAELSGGQQQRVAFARILVSPAELLLLDEPFSALDGYMKWQLEMELSEVLKSYDGAALLVSHDRGEVFRLADKAAVIHRGKMEPVHTKHGLFRQPDTLAATILTGCKNITQARRLDMHHIYAADWNMVLETEQEVPANVRYAGVRAHFLHRSREMEPNVFPMDVIRVIEDTFSYLIMVRRKGMQGRMICWEVPKEEWEPSVSAELFLRFPADEIMLMER</sequence>
<evidence type="ECO:0000259" key="4">
    <source>
        <dbReference type="PROSITE" id="PS50893"/>
    </source>
</evidence>
<accession>A0A6I2UXL7</accession>
<keyword evidence="1" id="KW-0813">Transport</keyword>
<dbReference type="InterPro" id="IPR003439">
    <property type="entry name" value="ABC_transporter-like_ATP-bd"/>
</dbReference>
<comment type="caution">
    <text evidence="5">The sequence shown here is derived from an EMBL/GenBank/DDBJ whole genome shotgun (WGS) entry which is preliminary data.</text>
</comment>
<dbReference type="GO" id="GO:0016887">
    <property type="term" value="F:ATP hydrolysis activity"/>
    <property type="evidence" value="ECO:0007669"/>
    <property type="project" value="InterPro"/>
</dbReference>
<dbReference type="PANTHER" id="PTHR42781:SF4">
    <property type="entry name" value="SPERMIDINE_PUTRESCINE IMPORT ATP-BINDING PROTEIN POTA"/>
    <property type="match status" value="1"/>
</dbReference>
<dbReference type="PROSITE" id="PS50893">
    <property type="entry name" value="ABC_TRANSPORTER_2"/>
    <property type="match status" value="1"/>
</dbReference>
<keyword evidence="3 5" id="KW-0067">ATP-binding</keyword>
<proteinExistence type="predicted"/>
<dbReference type="Proteomes" id="UP000430222">
    <property type="component" value="Unassembled WGS sequence"/>
</dbReference>
<name>A0A6I2UXL7_9FIRM</name>
<dbReference type="InterPro" id="IPR027417">
    <property type="entry name" value="P-loop_NTPase"/>
</dbReference>
<evidence type="ECO:0000256" key="2">
    <source>
        <dbReference type="ARBA" id="ARBA00022741"/>
    </source>
</evidence>
<dbReference type="Gene3D" id="3.40.50.300">
    <property type="entry name" value="P-loop containing nucleotide triphosphate hydrolases"/>
    <property type="match status" value="1"/>
</dbReference>